<organism evidence="2 3">
    <name type="scientific">Streptomyces albospinus</name>
    <dbReference type="NCBI Taxonomy" id="285515"/>
    <lineage>
        <taxon>Bacteria</taxon>
        <taxon>Bacillati</taxon>
        <taxon>Actinomycetota</taxon>
        <taxon>Actinomycetes</taxon>
        <taxon>Kitasatosporales</taxon>
        <taxon>Streptomycetaceae</taxon>
        <taxon>Streptomyces</taxon>
    </lineage>
</organism>
<protein>
    <submittedName>
        <fullName evidence="2">Uncharacterized protein</fullName>
    </submittedName>
</protein>
<accession>A0ABQ2UWQ5</accession>
<keyword evidence="3" id="KW-1185">Reference proteome</keyword>
<feature type="region of interest" description="Disordered" evidence="1">
    <location>
        <begin position="106"/>
        <end position="136"/>
    </location>
</feature>
<comment type="caution">
    <text evidence="2">The sequence shown here is derived from an EMBL/GenBank/DDBJ whole genome shotgun (WGS) entry which is preliminary data.</text>
</comment>
<proteinExistence type="predicted"/>
<sequence length="136" mass="14738">MGNRADDYGSDVEIYRKPLTNTIYAETPTGAPEQLLALLDALGLERKTTVTAGPAYVWHEVPGHLSEDERKQAATRAIPSLLLAGYVVNIPDDLFDPTAYQEAVADIRNHRHPTATPPAGARPTPKAPGRANSARR</sequence>
<name>A0ABQ2UWQ5_9ACTN</name>
<gene>
    <name evidence="2" type="ORF">GCM10010211_19790</name>
</gene>
<dbReference type="RefSeq" id="WP_189298505.1">
    <property type="nucleotide sequence ID" value="NZ_BMRP01000005.1"/>
</dbReference>
<evidence type="ECO:0000313" key="2">
    <source>
        <dbReference type="EMBL" id="GGU55149.1"/>
    </source>
</evidence>
<reference evidence="3" key="1">
    <citation type="journal article" date="2019" name="Int. J. Syst. Evol. Microbiol.">
        <title>The Global Catalogue of Microorganisms (GCM) 10K type strain sequencing project: providing services to taxonomists for standard genome sequencing and annotation.</title>
        <authorList>
            <consortium name="The Broad Institute Genomics Platform"/>
            <consortium name="The Broad Institute Genome Sequencing Center for Infectious Disease"/>
            <person name="Wu L."/>
            <person name="Ma J."/>
        </authorList>
    </citation>
    <scope>NUCLEOTIDE SEQUENCE [LARGE SCALE GENOMIC DNA]</scope>
    <source>
        <strain evidence="3">JCM 3399</strain>
    </source>
</reference>
<dbReference type="EMBL" id="BMRP01000005">
    <property type="protein sequence ID" value="GGU55149.1"/>
    <property type="molecule type" value="Genomic_DNA"/>
</dbReference>
<feature type="compositionally biased region" description="Low complexity" evidence="1">
    <location>
        <begin position="117"/>
        <end position="136"/>
    </location>
</feature>
<evidence type="ECO:0000313" key="3">
    <source>
        <dbReference type="Proteomes" id="UP000654471"/>
    </source>
</evidence>
<dbReference type="Proteomes" id="UP000654471">
    <property type="component" value="Unassembled WGS sequence"/>
</dbReference>
<evidence type="ECO:0000256" key="1">
    <source>
        <dbReference type="SAM" id="MobiDB-lite"/>
    </source>
</evidence>